<evidence type="ECO:0000313" key="2">
    <source>
        <dbReference type="EMBL" id="CAL5974260.1"/>
    </source>
</evidence>
<keyword evidence="3" id="KW-1185">Reference proteome</keyword>
<protein>
    <submittedName>
        <fullName evidence="2">Hypothetical_protein</fullName>
    </submittedName>
</protein>
<name>A0AA86TVQ1_9EUKA</name>
<evidence type="ECO:0000313" key="1">
    <source>
        <dbReference type="EMBL" id="CAI9930489.1"/>
    </source>
</evidence>
<dbReference type="Proteomes" id="UP001642409">
    <property type="component" value="Unassembled WGS sequence"/>
</dbReference>
<organism evidence="1">
    <name type="scientific">Hexamita inflata</name>
    <dbReference type="NCBI Taxonomy" id="28002"/>
    <lineage>
        <taxon>Eukaryota</taxon>
        <taxon>Metamonada</taxon>
        <taxon>Diplomonadida</taxon>
        <taxon>Hexamitidae</taxon>
        <taxon>Hexamitinae</taxon>
        <taxon>Hexamita</taxon>
    </lineage>
</organism>
<reference evidence="2 3" key="2">
    <citation type="submission" date="2024-07" db="EMBL/GenBank/DDBJ databases">
        <authorList>
            <person name="Akdeniz Z."/>
        </authorList>
    </citation>
    <scope>NUCLEOTIDE SEQUENCE [LARGE SCALE GENOMIC DNA]</scope>
</reference>
<sequence>MSNSALIGYQNCLNWYVSDICVEKSLIIGKDYSGIISAMAFNNGTVKNIIIQQNNIQAYSDWHSYSGCMFGYIFSSNKQYTNIIVLNAKLENNTILSLCTTNITSYDTHTGVIVSEQARNTSLQILDTTIDSCYQVANQSCRKAFTGGYIGLTYGQVNIENSTVQTLSLFAFASDISLTGSIFAMIYSNQSQTIKNSNIKNITITSNSQNYSYAGGVVAQISQTLQIIMSNIIIESITLQSYGLITLENIIFYVNDNISLAYQLNNSYSKGQNIINTIPINNCLLINIKAQDGC</sequence>
<dbReference type="AlphaFoldDB" id="A0AA86TVQ1"/>
<accession>A0AA86TVQ1</accession>
<reference evidence="1" key="1">
    <citation type="submission" date="2023-06" db="EMBL/GenBank/DDBJ databases">
        <authorList>
            <person name="Kurt Z."/>
        </authorList>
    </citation>
    <scope>NUCLEOTIDE SEQUENCE</scope>
</reference>
<evidence type="ECO:0000313" key="3">
    <source>
        <dbReference type="Proteomes" id="UP001642409"/>
    </source>
</evidence>
<proteinExistence type="predicted"/>
<comment type="caution">
    <text evidence="1">The sequence shown here is derived from an EMBL/GenBank/DDBJ whole genome shotgun (WGS) entry which is preliminary data.</text>
</comment>
<dbReference type="EMBL" id="CAXDID020000005">
    <property type="protein sequence ID" value="CAL5974260.1"/>
    <property type="molecule type" value="Genomic_DNA"/>
</dbReference>
<gene>
    <name evidence="1" type="ORF">HINF_LOCUS18134</name>
    <name evidence="2" type="ORF">HINF_LOCUS2764</name>
</gene>
<dbReference type="EMBL" id="CATOUU010000464">
    <property type="protein sequence ID" value="CAI9930489.1"/>
    <property type="molecule type" value="Genomic_DNA"/>
</dbReference>